<organismHost>
    <name type="scientific">Homo sapiens</name>
    <name type="common">Human</name>
    <dbReference type="NCBI Taxonomy" id="9606"/>
</organismHost>
<proteinExistence type="predicted"/>
<reference evidence="1" key="1">
    <citation type="journal article" date="2009" name="J. Infect. Dis.">
        <title>Acyclovir susceptibility and genetic characteristics of sequential herpes simplex virus type 1 corneal isolates from patients with recurrent herpetic keratitis.</title>
        <authorList>
            <person name="Duan R."/>
            <person name="de Vries R.D."/>
            <person name="van Dun J.M."/>
            <person name="van Loenen F.B."/>
            <person name="Osterhaus A.D."/>
            <person name="Remeijer L."/>
            <person name="Verjans G.M."/>
        </authorList>
    </citation>
    <scope>NUCLEOTIDE SEQUENCE</scope>
    <source>
        <strain evidence="1">R8B:7Fs-54St</strain>
    </source>
</reference>
<protein>
    <submittedName>
        <fullName evidence="1">Truncated thymidine kinase</fullName>
    </submittedName>
</protein>
<dbReference type="GO" id="GO:0016301">
    <property type="term" value="F:kinase activity"/>
    <property type="evidence" value="ECO:0007669"/>
    <property type="project" value="UniProtKB-KW"/>
</dbReference>
<name>C0L321_HHV1</name>
<keyword evidence="1" id="KW-0808">Transferase</keyword>
<dbReference type="EMBL" id="FJ655115">
    <property type="protein sequence ID" value="ACN54598.1"/>
    <property type="molecule type" value="Genomic_DNA"/>
</dbReference>
<organism evidence="1">
    <name type="scientific">Human herpesvirus 1</name>
    <name type="common">HHV-1</name>
    <name type="synonym">Human herpes simplex virus 1</name>
    <dbReference type="NCBI Taxonomy" id="10298"/>
    <lineage>
        <taxon>Viruses</taxon>
        <taxon>Duplodnaviria</taxon>
        <taxon>Heunggongvirae</taxon>
        <taxon>Peploviricota</taxon>
        <taxon>Herviviricetes</taxon>
        <taxon>Herpesvirales</taxon>
        <taxon>Orthoherpesviridae</taxon>
        <taxon>Alphaherpesvirinae</taxon>
        <taxon>Simplexvirus</taxon>
        <taxon>Simplexvirus humanalpha1</taxon>
    </lineage>
</organism>
<accession>C0L321</accession>
<sequence length="53" mass="6028">MASYPCLNTRLRSTRLRVLAAIATDVRRCALAGNKKPRKSAWSRKCPRYCGFI</sequence>
<evidence type="ECO:0000313" key="1">
    <source>
        <dbReference type="EMBL" id="ACN54598.1"/>
    </source>
</evidence>
<keyword evidence="1" id="KW-0418">Kinase</keyword>